<dbReference type="Proteomes" id="UP000009102">
    <property type="component" value="Chromosome"/>
</dbReference>
<dbReference type="InterPro" id="IPR017136">
    <property type="entry name" value="UCP037205"/>
</dbReference>
<accession>D0L047</accession>
<dbReference type="AlphaFoldDB" id="D0L047"/>
<dbReference type="STRING" id="555778.Hneap_1234"/>
<dbReference type="KEGG" id="hna:Hneap_1234"/>
<sequence length="60" mass="7282">MPESAIKRRSNDKHLLPQKTCCYCQRPFTWRKKWARDWPNLKYCSDRCRALAKSAQPEQR</sequence>
<organism evidence="1 2">
    <name type="scientific">Halothiobacillus neapolitanus (strain ATCC 23641 / DSM 15147 / CIP 104769 / NCIMB 8539 / c2)</name>
    <name type="common">Thiobacillus neapolitanus</name>
    <dbReference type="NCBI Taxonomy" id="555778"/>
    <lineage>
        <taxon>Bacteria</taxon>
        <taxon>Pseudomonadati</taxon>
        <taxon>Pseudomonadota</taxon>
        <taxon>Gammaproteobacteria</taxon>
        <taxon>Chromatiales</taxon>
        <taxon>Halothiobacillaceae</taxon>
        <taxon>Halothiobacillus</taxon>
    </lineage>
</organism>
<dbReference type="HOGENOM" id="CLU_201808_0_1_6"/>
<dbReference type="PANTHER" id="PTHR37463:SF1">
    <property type="entry name" value="DUF2256 DOMAIN-CONTAINING PROTEIN"/>
    <property type="match status" value="1"/>
</dbReference>
<dbReference type="EMBL" id="CP001801">
    <property type="protein sequence ID" value="ACX96070.1"/>
    <property type="molecule type" value="Genomic_DNA"/>
</dbReference>
<reference evidence="1 2" key="1">
    <citation type="submission" date="2009-10" db="EMBL/GenBank/DDBJ databases">
        <title>Complete sequence of Halothiobacillus neapolitanus c2.</title>
        <authorList>
            <consortium name="US DOE Joint Genome Institute"/>
            <person name="Lucas S."/>
            <person name="Copeland A."/>
            <person name="Lapidus A."/>
            <person name="Glavina del Rio T."/>
            <person name="Tice H."/>
            <person name="Bruce D."/>
            <person name="Goodwin L."/>
            <person name="Pitluck S."/>
            <person name="Davenport K."/>
            <person name="Brettin T."/>
            <person name="Detter J.C."/>
            <person name="Han C."/>
            <person name="Tapia R."/>
            <person name="Larimer F."/>
            <person name="Land M."/>
            <person name="Hauser L."/>
            <person name="Kyrpides N."/>
            <person name="Mikhailova N."/>
            <person name="Kerfeld C."/>
            <person name="Cannon G."/>
            <person name="Heinhort S."/>
        </authorList>
    </citation>
    <scope>NUCLEOTIDE SEQUENCE [LARGE SCALE GENOMIC DNA]</scope>
    <source>
        <strain evidence="2">ATCC 23641 / c2</strain>
    </source>
</reference>
<proteinExistence type="predicted"/>
<dbReference type="Pfam" id="PF10013">
    <property type="entry name" value="DUF2256"/>
    <property type="match status" value="1"/>
</dbReference>
<name>D0L047_HALNC</name>
<keyword evidence="2" id="KW-1185">Reference proteome</keyword>
<dbReference type="RefSeq" id="WP_012824104.1">
    <property type="nucleotide sequence ID" value="NC_013422.1"/>
</dbReference>
<gene>
    <name evidence="1" type="ordered locus">Hneap_1234</name>
</gene>
<evidence type="ECO:0000313" key="1">
    <source>
        <dbReference type="EMBL" id="ACX96070.1"/>
    </source>
</evidence>
<evidence type="ECO:0000313" key="2">
    <source>
        <dbReference type="Proteomes" id="UP000009102"/>
    </source>
</evidence>
<dbReference type="PANTHER" id="PTHR37463">
    <property type="entry name" value="GSL3115 PROTEIN"/>
    <property type="match status" value="1"/>
</dbReference>
<dbReference type="eggNOG" id="COG4338">
    <property type="taxonomic scope" value="Bacteria"/>
</dbReference>
<protein>
    <submittedName>
        <fullName evidence="1">Uncharacterized conserved protein UCP037205</fullName>
    </submittedName>
</protein>